<evidence type="ECO:0008006" key="3">
    <source>
        <dbReference type="Google" id="ProtNLM"/>
    </source>
</evidence>
<evidence type="ECO:0000313" key="2">
    <source>
        <dbReference type="Proteomes" id="UP000221538"/>
    </source>
</evidence>
<accession>A0A292Z9S9</accession>
<dbReference type="EMBL" id="BEWI01000027">
    <property type="protein sequence ID" value="GAY19554.1"/>
    <property type="molecule type" value="Genomic_DNA"/>
</dbReference>
<comment type="caution">
    <text evidence="1">The sequence shown here is derived from an EMBL/GenBank/DDBJ whole genome shotgun (WGS) entry which is preliminary data.</text>
</comment>
<reference evidence="1 2" key="2">
    <citation type="journal article" date="2013" name="Environ. Sci. Technol.">
        <title>The 4-tert-butylphenol-utilizing bacterium Sphingobium fuliginis OMI can degrade bisphenols via phenolic ring hydroxylation and meta-cleavage pathway.</title>
        <authorList>
            <person name="Ogata Y."/>
            <person name="Goda S."/>
            <person name="Toyama T."/>
            <person name="Sei K."/>
            <person name="Ike M."/>
        </authorList>
    </citation>
    <scope>NUCLEOTIDE SEQUENCE [LARGE SCALE GENOMIC DNA]</scope>
    <source>
        <strain evidence="1 2">OMI</strain>
    </source>
</reference>
<protein>
    <recommendedName>
        <fullName evidence="3">DUF3613 domain-containing protein</fullName>
    </recommendedName>
</protein>
<name>A0A292Z9S9_SPHSA</name>
<dbReference type="RefSeq" id="WP_048574856.1">
    <property type="nucleotide sequence ID" value="NZ_BEWI01000027.1"/>
</dbReference>
<dbReference type="AlphaFoldDB" id="A0A292Z9S9"/>
<gene>
    <name evidence="1" type="ORF">SFOMI_0073</name>
</gene>
<reference evidence="1 2" key="1">
    <citation type="journal article" date="2013" name="Biodegradation">
        <title>Occurrence of 4-tert-butylphenol (4-t-BP) biodegradation in an aquatic sample caused by the presence of Spirodela polyrrhiza and isolation of a 4-t-BP-utilizing bacterium.</title>
        <authorList>
            <person name="Ogata Y."/>
            <person name="Toyama T."/>
            <person name="Yu N."/>
            <person name="Wang X."/>
            <person name="Sei K."/>
            <person name="Ike M."/>
        </authorList>
    </citation>
    <scope>NUCLEOTIDE SEQUENCE [LARGE SCALE GENOMIC DNA]</scope>
    <source>
        <strain evidence="1 2">OMI</strain>
    </source>
</reference>
<sequence length="79" mass="8554">MLALFILAAAPAATPAPPAPLPIESEARSVVEWQLRAQPRSDEHIRLEASEAEAIYRRYLGSIGKMLEKPDSSGGLNAR</sequence>
<dbReference type="Proteomes" id="UP000221538">
    <property type="component" value="Unassembled WGS sequence"/>
</dbReference>
<organism evidence="1 2">
    <name type="scientific">Sphingobium fuliginis (strain ATCC 27551)</name>
    <dbReference type="NCBI Taxonomy" id="336203"/>
    <lineage>
        <taxon>Bacteria</taxon>
        <taxon>Pseudomonadati</taxon>
        <taxon>Pseudomonadota</taxon>
        <taxon>Alphaproteobacteria</taxon>
        <taxon>Sphingomonadales</taxon>
        <taxon>Sphingomonadaceae</taxon>
        <taxon>Sphingobium</taxon>
    </lineage>
</organism>
<evidence type="ECO:0000313" key="1">
    <source>
        <dbReference type="EMBL" id="GAY19554.1"/>
    </source>
</evidence>
<proteinExistence type="predicted"/>